<evidence type="ECO:0000313" key="1">
    <source>
        <dbReference type="EMBL" id="EKR56978.1"/>
    </source>
</evidence>
<protein>
    <submittedName>
        <fullName evidence="1">Uncharacterized protein</fullName>
    </submittedName>
</protein>
<sequence length="253" mass="29142">MDYSLKEEEVRRQDGQDKGAIFITYPAPPEDVVVDYFRNFISLTGLEERNLNVPVIHGHPLYQEGISNKGPNTKFPKIGIECPIERHTQVLGLNEHHFRNSEQFINYLTEISQTPESRRIPTKSFLDEFSRNQYFQQFQFNCESDVIITGFSSGASGRNSNKFIYDSSLALTLLMANDLPVLYPGVTVFLPEDTEANLTTNDFAEPFWGFEIKVKIVQTKSIFRTKPKFLFPDTKEFDLYLSKSRSQFKNLSP</sequence>
<name>A0A0E2DA39_LEPIR</name>
<dbReference type="EMBL" id="AHNR02000009">
    <property type="protein sequence ID" value="EKR56978.1"/>
    <property type="molecule type" value="Genomic_DNA"/>
</dbReference>
<proteinExistence type="predicted"/>
<comment type="caution">
    <text evidence="1">The sequence shown here is derived from an EMBL/GenBank/DDBJ whole genome shotgun (WGS) entry which is preliminary data.</text>
</comment>
<evidence type="ECO:0000313" key="2">
    <source>
        <dbReference type="Proteomes" id="UP000001340"/>
    </source>
</evidence>
<accession>A0A0E2DA39</accession>
<dbReference type="Proteomes" id="UP000001340">
    <property type="component" value="Unassembled WGS sequence"/>
</dbReference>
<reference evidence="1 2" key="1">
    <citation type="submission" date="2012-10" db="EMBL/GenBank/DDBJ databases">
        <authorList>
            <person name="Harkins D.M."/>
            <person name="Durkin A.S."/>
            <person name="Brinkac L.M."/>
            <person name="Haft D.H."/>
            <person name="Selengut J.D."/>
            <person name="Sanka R."/>
            <person name="DePew J."/>
            <person name="Purushe J."/>
            <person name="Chanthongthip A."/>
            <person name="Lattana O."/>
            <person name="Phetsouvanh R."/>
            <person name="Newton P.N."/>
            <person name="Vinetz J.M."/>
            <person name="Sutton G.G."/>
            <person name="Nierman W.C."/>
            <person name="Fouts D.E."/>
        </authorList>
    </citation>
    <scope>NUCLEOTIDE SEQUENCE [LARGE SCALE GENOMIC DNA]</scope>
    <source>
        <strain evidence="1 2">UI 12758</strain>
    </source>
</reference>
<dbReference type="AlphaFoldDB" id="A0A0E2DA39"/>
<organism evidence="1 2">
    <name type="scientific">Leptospira interrogans str. UI 12758</name>
    <dbReference type="NCBI Taxonomy" id="1049938"/>
    <lineage>
        <taxon>Bacteria</taxon>
        <taxon>Pseudomonadati</taxon>
        <taxon>Spirochaetota</taxon>
        <taxon>Spirochaetia</taxon>
        <taxon>Leptospirales</taxon>
        <taxon>Leptospiraceae</taxon>
        <taxon>Leptospira</taxon>
    </lineage>
</organism>
<gene>
    <name evidence="1" type="ORF">LEP1GSC105_0084</name>
</gene>
<dbReference type="RefSeq" id="WP_000386632.1">
    <property type="nucleotide sequence ID" value="NZ_AHNR02000009.1"/>
</dbReference>